<feature type="DNA-binding region" description="OmpR/PhoB-type" evidence="3">
    <location>
        <begin position="158"/>
        <end position="255"/>
    </location>
</feature>
<dbReference type="SUPFAM" id="SSF52172">
    <property type="entry name" value="CheY-like"/>
    <property type="match status" value="1"/>
</dbReference>
<evidence type="ECO:0000313" key="8">
    <source>
        <dbReference type="Proteomes" id="UP001501742"/>
    </source>
</evidence>
<dbReference type="SMART" id="SM00448">
    <property type="entry name" value="REC"/>
    <property type="match status" value="1"/>
</dbReference>
<evidence type="ECO:0000256" key="4">
    <source>
        <dbReference type="SAM" id="MobiDB-lite"/>
    </source>
</evidence>
<evidence type="ECO:0000256" key="3">
    <source>
        <dbReference type="PROSITE-ProRule" id="PRU01091"/>
    </source>
</evidence>
<evidence type="ECO:0000256" key="2">
    <source>
        <dbReference type="PROSITE-ProRule" id="PRU00169"/>
    </source>
</evidence>
<organism evidence="7 8">
    <name type="scientific">Curtobacterium herbarum</name>
    <dbReference type="NCBI Taxonomy" id="150122"/>
    <lineage>
        <taxon>Bacteria</taxon>
        <taxon>Bacillati</taxon>
        <taxon>Actinomycetota</taxon>
        <taxon>Actinomycetes</taxon>
        <taxon>Micrococcales</taxon>
        <taxon>Microbacteriaceae</taxon>
        <taxon>Curtobacterium</taxon>
    </lineage>
</organism>
<dbReference type="InterPro" id="IPR001789">
    <property type="entry name" value="Sig_transdc_resp-reg_receiver"/>
</dbReference>
<dbReference type="PANTHER" id="PTHR48111">
    <property type="entry name" value="REGULATOR OF RPOS"/>
    <property type="match status" value="1"/>
</dbReference>
<reference evidence="7 8" key="1">
    <citation type="journal article" date="2019" name="Int. J. Syst. Evol. Microbiol.">
        <title>The Global Catalogue of Microorganisms (GCM) 10K type strain sequencing project: providing services to taxonomists for standard genome sequencing and annotation.</title>
        <authorList>
            <consortium name="The Broad Institute Genomics Platform"/>
            <consortium name="The Broad Institute Genome Sequencing Center for Infectious Disease"/>
            <person name="Wu L."/>
            <person name="Ma J."/>
        </authorList>
    </citation>
    <scope>NUCLEOTIDE SEQUENCE [LARGE SCALE GENOMIC DNA]</scope>
    <source>
        <strain evidence="7 8">JCM 12140</strain>
    </source>
</reference>
<dbReference type="InterPro" id="IPR039420">
    <property type="entry name" value="WalR-like"/>
</dbReference>
<dbReference type="PROSITE" id="PS50110">
    <property type="entry name" value="RESPONSE_REGULATORY"/>
    <property type="match status" value="1"/>
</dbReference>
<keyword evidence="2" id="KW-0597">Phosphoprotein</keyword>
<feature type="region of interest" description="Disordered" evidence="4">
    <location>
        <begin position="1"/>
        <end position="22"/>
    </location>
</feature>
<dbReference type="InterPro" id="IPR001867">
    <property type="entry name" value="OmpR/PhoB-type_DNA-bd"/>
</dbReference>
<dbReference type="PANTHER" id="PTHR48111:SF28">
    <property type="entry name" value="TRANSCRIPTIONAL REGULATORY PROTEIN TCRX-RELATED"/>
    <property type="match status" value="1"/>
</dbReference>
<dbReference type="Pfam" id="PF00072">
    <property type="entry name" value="Response_reg"/>
    <property type="match status" value="1"/>
</dbReference>
<dbReference type="EMBL" id="BAAAJX010000016">
    <property type="protein sequence ID" value="GAA1494429.1"/>
    <property type="molecule type" value="Genomic_DNA"/>
</dbReference>
<dbReference type="InterPro" id="IPR036388">
    <property type="entry name" value="WH-like_DNA-bd_sf"/>
</dbReference>
<dbReference type="InterPro" id="IPR016032">
    <property type="entry name" value="Sig_transdc_resp-reg_C-effctor"/>
</dbReference>
<comment type="caution">
    <text evidence="7">The sequence shown here is derived from an EMBL/GenBank/DDBJ whole genome shotgun (WGS) entry which is preliminary data.</text>
</comment>
<evidence type="ECO:0000259" key="6">
    <source>
        <dbReference type="PROSITE" id="PS51755"/>
    </source>
</evidence>
<dbReference type="Pfam" id="PF00486">
    <property type="entry name" value="Trans_reg_C"/>
    <property type="match status" value="1"/>
</dbReference>
<evidence type="ECO:0000256" key="1">
    <source>
        <dbReference type="ARBA" id="ARBA00023125"/>
    </source>
</evidence>
<gene>
    <name evidence="7" type="ORF">GCM10009627_27750</name>
</gene>
<dbReference type="SMART" id="SM00862">
    <property type="entry name" value="Trans_reg_C"/>
    <property type="match status" value="1"/>
</dbReference>
<feature type="modified residue" description="4-aspartylphosphate" evidence="2">
    <location>
        <position position="80"/>
    </location>
</feature>
<dbReference type="Gene3D" id="1.10.10.10">
    <property type="entry name" value="Winged helix-like DNA-binding domain superfamily/Winged helix DNA-binding domain"/>
    <property type="match status" value="1"/>
</dbReference>
<dbReference type="Proteomes" id="UP001501742">
    <property type="component" value="Unassembled WGS sequence"/>
</dbReference>
<proteinExistence type="predicted"/>
<dbReference type="InterPro" id="IPR011006">
    <property type="entry name" value="CheY-like_superfamily"/>
</dbReference>
<dbReference type="Gene3D" id="6.10.250.690">
    <property type="match status" value="1"/>
</dbReference>
<evidence type="ECO:0000259" key="5">
    <source>
        <dbReference type="PROSITE" id="PS50110"/>
    </source>
</evidence>
<feature type="domain" description="OmpR/PhoB-type" evidence="6">
    <location>
        <begin position="158"/>
        <end position="255"/>
    </location>
</feature>
<dbReference type="Gene3D" id="3.40.50.2300">
    <property type="match status" value="1"/>
</dbReference>
<protein>
    <submittedName>
        <fullName evidence="7">Response regulator transcription factor</fullName>
    </submittedName>
</protein>
<dbReference type="SUPFAM" id="SSF46894">
    <property type="entry name" value="C-terminal effector domain of the bipartite response regulators"/>
    <property type="match status" value="1"/>
</dbReference>
<dbReference type="PROSITE" id="PS51755">
    <property type="entry name" value="OMPR_PHOB"/>
    <property type="match status" value="1"/>
</dbReference>
<keyword evidence="1 3" id="KW-0238">DNA-binding</keyword>
<sequence length="257" mass="27938">MHDDQDTDGTVGRLAPVAGTPLARTDGTPVRVLVVDDEHALAEAVGLAFAADGWAVQTVHRGRDVLFAARAGQPDVIVLDVMLPDIDGFTVLDRLRDARDDVRVLFLTARDAAEDRLAGLTRGGDDYLTKPFGIDELVARARILARTSARVAATAAADTAVVVGDLRLDEETRTVSRGDDPIDLTPTEYELLRHLARNANRVLSREHLLAHVWGMDFGSSSNLVDMYVSYLRKKVDAGREPLIHTVRGAGYVLRPSP</sequence>
<name>A0ABN1ZG91_9MICO</name>
<keyword evidence="8" id="KW-1185">Reference proteome</keyword>
<evidence type="ECO:0000313" key="7">
    <source>
        <dbReference type="EMBL" id="GAA1494429.1"/>
    </source>
</evidence>
<accession>A0ABN1ZG91</accession>
<feature type="domain" description="Response regulatory" evidence="5">
    <location>
        <begin position="31"/>
        <end position="145"/>
    </location>
</feature>
<dbReference type="CDD" id="cd00383">
    <property type="entry name" value="trans_reg_C"/>
    <property type="match status" value="1"/>
</dbReference>